<dbReference type="InterPro" id="IPR025159">
    <property type="entry name" value="AbiEi_N"/>
</dbReference>
<gene>
    <name evidence="2" type="ORF">SAMN04487968_106141</name>
</gene>
<evidence type="ECO:0000259" key="1">
    <source>
        <dbReference type="Pfam" id="PF13338"/>
    </source>
</evidence>
<feature type="domain" description="AbiEi antitoxin N-terminal" evidence="1">
    <location>
        <begin position="11"/>
        <end position="51"/>
    </location>
</feature>
<accession>A0A1I1J258</accession>
<evidence type="ECO:0000313" key="3">
    <source>
        <dbReference type="Proteomes" id="UP000198832"/>
    </source>
</evidence>
<dbReference type="Proteomes" id="UP000198832">
    <property type="component" value="Unassembled WGS sequence"/>
</dbReference>
<dbReference type="EMBL" id="FOLB01000006">
    <property type="protein sequence ID" value="SFC42092.1"/>
    <property type="molecule type" value="Genomic_DNA"/>
</dbReference>
<keyword evidence="3" id="KW-1185">Reference proteome</keyword>
<dbReference type="AlphaFoldDB" id="A0A1I1J258"/>
<reference evidence="2 3" key="1">
    <citation type="submission" date="2016-10" db="EMBL/GenBank/DDBJ databases">
        <authorList>
            <person name="de Groot N.N."/>
        </authorList>
    </citation>
    <scope>NUCLEOTIDE SEQUENCE [LARGE SCALE GENOMIC DNA]</scope>
    <source>
        <strain evidence="2 3">CGMCC 1.7056</strain>
    </source>
</reference>
<evidence type="ECO:0000313" key="2">
    <source>
        <dbReference type="EMBL" id="SFC42092.1"/>
    </source>
</evidence>
<sequence length="315" mass="35237">MDIDPLREIATADGFFTRAHARQAGYADRDVTRMVRAKVWTRLRRGAYVFTDVWTSLDDVARHRIRSSAVLHPLGDVVALSHASGVIRHGIDVWGLDLTRVHVTRLDGGAGRVEGDVTHHEGFWADDDVMTVGGQRVLRADRCVLEAGSRTTDEKALCLMEAGMRAGLFDRAALEGTYDLIRHWPYVRHLGIPLDLASPLSGSIGESRGNWLFHRSGLPRPEAQVEVRRADGSLVGITDWWWPAHRCYGEFDGRIKYGRLLKPGQDPGDAVFAEKRREDEIRELTKAGMIRLVWSDFDSPAVTRARLERVLGLAG</sequence>
<proteinExistence type="predicted"/>
<name>A0A1I1J258_9ACTN</name>
<dbReference type="RefSeq" id="WP_091123131.1">
    <property type="nucleotide sequence ID" value="NZ_FOLB01000006.1"/>
</dbReference>
<organism evidence="2 3">
    <name type="scientific">Nocardioides terrae</name>
    <dbReference type="NCBI Taxonomy" id="574651"/>
    <lineage>
        <taxon>Bacteria</taxon>
        <taxon>Bacillati</taxon>
        <taxon>Actinomycetota</taxon>
        <taxon>Actinomycetes</taxon>
        <taxon>Propionibacteriales</taxon>
        <taxon>Nocardioidaceae</taxon>
        <taxon>Nocardioides</taxon>
    </lineage>
</organism>
<protein>
    <recommendedName>
        <fullName evidence="1">AbiEi antitoxin N-terminal domain-containing protein</fullName>
    </recommendedName>
</protein>
<dbReference type="Pfam" id="PF13338">
    <property type="entry name" value="AbiEi_4"/>
    <property type="match status" value="1"/>
</dbReference>
<dbReference type="STRING" id="574651.SAMN04487968_106141"/>
<dbReference type="OrthoDB" id="5143202at2"/>